<protein>
    <recommendedName>
        <fullName evidence="3">DUF2851 domain-containing protein</fullName>
    </recommendedName>
</protein>
<dbReference type="EMBL" id="AP019377">
    <property type="protein sequence ID" value="BBH94349.1"/>
    <property type="molecule type" value="Genomic_DNA"/>
</dbReference>
<organism evidence="2">
    <name type="scientific">Thermogemmatispora argillosa</name>
    <dbReference type="NCBI Taxonomy" id="2045280"/>
    <lineage>
        <taxon>Bacteria</taxon>
        <taxon>Bacillati</taxon>
        <taxon>Chloroflexota</taxon>
        <taxon>Ktedonobacteria</taxon>
        <taxon>Thermogemmatisporales</taxon>
        <taxon>Thermogemmatisporaceae</taxon>
        <taxon>Thermogemmatispora</taxon>
    </lineage>
</organism>
<gene>
    <name evidence="2" type="ORF">KTA_25480</name>
</gene>
<reference evidence="2" key="1">
    <citation type="submission" date="2018-12" db="EMBL/GenBank/DDBJ databases">
        <title>Novel natural products biosynthetic potential of the class Ktedonobacteria.</title>
        <authorList>
            <person name="Zheng Y."/>
            <person name="Saitou A."/>
            <person name="Wang C.M."/>
            <person name="Toyoda A."/>
            <person name="Minakuchi Y."/>
            <person name="Sekiguchi Y."/>
            <person name="Ueda K."/>
            <person name="Takano H."/>
            <person name="Sakai Y."/>
            <person name="Yokota A."/>
            <person name="Yabe S."/>
        </authorList>
    </citation>
    <scope>NUCLEOTIDE SEQUENCE</scope>
    <source>
        <strain evidence="2">A3-2</strain>
    </source>
</reference>
<evidence type="ECO:0000313" key="2">
    <source>
        <dbReference type="EMBL" id="BBH94349.1"/>
    </source>
</evidence>
<proteinExistence type="predicted"/>
<feature type="compositionally biased region" description="Basic and acidic residues" evidence="1">
    <location>
        <begin position="16"/>
        <end position="27"/>
    </location>
</feature>
<dbReference type="Pfam" id="PF11013">
    <property type="entry name" value="DUF2851"/>
    <property type="match status" value="1"/>
</dbReference>
<evidence type="ECO:0008006" key="3">
    <source>
        <dbReference type="Google" id="ProtNLM"/>
    </source>
</evidence>
<sequence length="446" mass="48457">MRTGTLAALGLPPEASRSRPGKEGKETEVGLVIMDARVEGERQPGARGARSLELASGTPGQQVVAESRPIRASSNLNEDEVARRWWALQPGSLLSLNSGGSLLLLFPGRPGGRCGPDVRDAVLHDGTQELVGDVELHVRASDWQAHGHHNDARYNSVILHVVLICDQTRPPLHQDGSPLLVCSLYDAVITPADLSLFPLVTDGSPGRWPCQRLWPQMTPGERSRLLTLAGTLRFEEKAAHFVAAVRQTEARAPFSAYDVCLIIALAEGLGYGRDRRFFRACGQRLLGLTNELPEPEGRSPGPPPLDAARLQTLGRLIARWSAMGAWATLRPALSAETARGACTELRAALAPLSKARSDILVCNVILPFAYAVALIEGNEALAKQARQLYHSYPALPSNQITRAMSRQLLLPSEPRLACQQQGLHYIYQETCRSKHCGICMAGKKLL</sequence>
<feature type="region of interest" description="Disordered" evidence="1">
    <location>
        <begin position="40"/>
        <end position="66"/>
    </location>
</feature>
<name>A0A455T4L6_9CHLR</name>
<feature type="region of interest" description="Disordered" evidence="1">
    <location>
        <begin position="1"/>
        <end position="27"/>
    </location>
</feature>
<evidence type="ECO:0000256" key="1">
    <source>
        <dbReference type="SAM" id="MobiDB-lite"/>
    </source>
</evidence>
<accession>A0A455T4L6</accession>
<dbReference type="InterPro" id="IPR021272">
    <property type="entry name" value="DUF2851"/>
</dbReference>
<dbReference type="AlphaFoldDB" id="A0A455T4L6"/>